<dbReference type="CDD" id="cd23831">
    <property type="entry name" value="DRWD-N_FANCL"/>
    <property type="match status" value="1"/>
</dbReference>
<dbReference type="Gene3D" id="3.10.110.10">
    <property type="entry name" value="Ubiquitin Conjugating Enzyme"/>
    <property type="match status" value="1"/>
</dbReference>
<protein>
    <recommendedName>
        <fullName evidence="7">RING-type domain-containing protein</fullName>
    </recommendedName>
</protein>
<dbReference type="Pfam" id="PF18890">
    <property type="entry name" value="FANCL_d2"/>
    <property type="match status" value="1"/>
</dbReference>
<dbReference type="InterPro" id="IPR043003">
    <property type="entry name" value="FANCL_d3_sf"/>
</dbReference>
<dbReference type="AlphaFoldDB" id="I0Z934"/>
<dbReference type="GO" id="GO:0043240">
    <property type="term" value="C:Fanconi anaemia nuclear complex"/>
    <property type="evidence" value="ECO:0007669"/>
    <property type="project" value="InterPro"/>
</dbReference>
<dbReference type="GO" id="GO:0061630">
    <property type="term" value="F:ubiquitin protein ligase activity"/>
    <property type="evidence" value="ECO:0007669"/>
    <property type="project" value="TreeGrafter"/>
</dbReference>
<dbReference type="CDD" id="cd16490">
    <property type="entry name" value="RING-CH-C4HC3_FANCL"/>
    <property type="match status" value="1"/>
</dbReference>
<dbReference type="GeneID" id="17045168"/>
<feature type="domain" description="FANCL C-terminal" evidence="2">
    <location>
        <begin position="311"/>
        <end position="387"/>
    </location>
</feature>
<feature type="domain" description="FANCL UBC-like" evidence="4">
    <location>
        <begin position="203"/>
        <end position="300"/>
    </location>
</feature>
<dbReference type="InterPro" id="IPR013083">
    <property type="entry name" value="Znf_RING/FYVE/PHD"/>
</dbReference>
<sequence length="388" mass="42743">MITPAEIFPLMVPANEDGTAFEGYLTLPNAGSLDTALWMRLFDVPLWANTLQGAKLECSRELSDLLEGCEDTIEARLGDSPDVTSFFLELRNLLDKLLRFRPPLEPPPSTFYTGLIAEIDAVGWDRLAWLCPNLSALHIRISDAAGRDHMVKVQLPAAYPEAAPLVSAQLPEQVKLPPWQPGASSLQDLIRHYEAAIASLQDLWACLDDLDREAWVLEPEKPTPADAHRRIALGGHCSLLLELDPARPRARPPDLRFLGSEAAAAPMRTRLRAADAPPWDPGRLPRENLERLLQMKLPTRSTSAQDDISGDCCICYAYRLPPAQPPGAGSATLGEVPDQSCGNPRCARPFHGRCLREWLLALPTSRRSFNTVFGECPYCSQPITTTAS</sequence>
<dbReference type="InterPro" id="IPR016135">
    <property type="entry name" value="UBQ-conjugating_enzyme/RWD"/>
</dbReference>
<dbReference type="PANTHER" id="PTHR13206:SF0">
    <property type="entry name" value="E3 UBIQUITIN-PROTEIN LIGASE FANCL"/>
    <property type="match status" value="1"/>
</dbReference>
<reference evidence="5 6" key="1">
    <citation type="journal article" date="2012" name="Genome Biol.">
        <title>The genome of the polar eukaryotic microalga coccomyxa subellipsoidea reveals traits of cold adaptation.</title>
        <authorList>
            <person name="Blanc G."/>
            <person name="Agarkova I."/>
            <person name="Grimwood J."/>
            <person name="Kuo A."/>
            <person name="Brueggeman A."/>
            <person name="Dunigan D."/>
            <person name="Gurnon J."/>
            <person name="Ladunga I."/>
            <person name="Lindquist E."/>
            <person name="Lucas S."/>
            <person name="Pangilinan J."/>
            <person name="Proschold T."/>
            <person name="Salamov A."/>
            <person name="Schmutz J."/>
            <person name="Weeks D."/>
            <person name="Yamada T."/>
            <person name="Claverie J.M."/>
            <person name="Grigoriev I."/>
            <person name="Van Etten J."/>
            <person name="Lomsadze A."/>
            <person name="Borodovsky M."/>
        </authorList>
    </citation>
    <scope>NUCLEOTIDE SEQUENCE [LARGE SCALE GENOMIC DNA]</scope>
    <source>
        <strain evidence="5 6">C-169</strain>
    </source>
</reference>
<dbReference type="Gene3D" id="3.10.110.20">
    <property type="entry name" value="RWD domain-like"/>
    <property type="match status" value="1"/>
</dbReference>
<dbReference type="InterPro" id="IPR026850">
    <property type="entry name" value="FANCL_C"/>
</dbReference>
<accession>I0Z934</accession>
<proteinExistence type="predicted"/>
<dbReference type="InterPro" id="IPR044037">
    <property type="entry name" value="FANCL_d3"/>
</dbReference>
<comment type="caution">
    <text evidence="5">The sequence shown here is derived from an EMBL/GenBank/DDBJ whole genome shotgun (WGS) entry which is preliminary data.</text>
</comment>
<evidence type="ECO:0000313" key="5">
    <source>
        <dbReference type="EMBL" id="EIE27153.1"/>
    </source>
</evidence>
<dbReference type="InterPro" id="IPR019162">
    <property type="entry name" value="FancL_WD-rpt_cont_dom"/>
</dbReference>
<dbReference type="Pfam" id="PF09765">
    <property type="entry name" value="FANCL_d1"/>
    <property type="match status" value="1"/>
</dbReference>
<dbReference type="Pfam" id="PF18891">
    <property type="entry name" value="FANCL_d3"/>
    <property type="match status" value="1"/>
</dbReference>
<dbReference type="EMBL" id="AGSI01000001">
    <property type="protein sequence ID" value="EIE27153.1"/>
    <property type="molecule type" value="Genomic_DNA"/>
</dbReference>
<dbReference type="eggNOG" id="KOG3268">
    <property type="taxonomic scope" value="Eukaryota"/>
</dbReference>
<evidence type="ECO:0008006" key="7">
    <source>
        <dbReference type="Google" id="ProtNLM"/>
    </source>
</evidence>
<dbReference type="PANTHER" id="PTHR13206">
    <property type="entry name" value="UBIQUITIN LIGASE PROTEIN PHF9 FANCONI ANEMIA GROUP L PROTEIN"/>
    <property type="match status" value="1"/>
</dbReference>
<dbReference type="GO" id="GO:0006513">
    <property type="term" value="P:protein monoubiquitination"/>
    <property type="evidence" value="ECO:0007669"/>
    <property type="project" value="TreeGrafter"/>
</dbReference>
<dbReference type="Proteomes" id="UP000007264">
    <property type="component" value="Unassembled WGS sequence"/>
</dbReference>
<organism evidence="5 6">
    <name type="scientific">Coccomyxa subellipsoidea (strain C-169)</name>
    <name type="common">Green microalga</name>
    <dbReference type="NCBI Taxonomy" id="574566"/>
    <lineage>
        <taxon>Eukaryota</taxon>
        <taxon>Viridiplantae</taxon>
        <taxon>Chlorophyta</taxon>
        <taxon>core chlorophytes</taxon>
        <taxon>Trebouxiophyceae</taxon>
        <taxon>Trebouxiophyceae incertae sedis</taxon>
        <taxon>Coccomyxaceae</taxon>
        <taxon>Coccomyxa</taxon>
        <taxon>Coccomyxa subellipsoidea</taxon>
    </lineage>
</organism>
<dbReference type="STRING" id="574566.I0Z934"/>
<dbReference type="InterPro" id="IPR026848">
    <property type="entry name" value="Fancl"/>
</dbReference>
<dbReference type="OrthoDB" id="10263265at2759"/>
<dbReference type="CDD" id="cd23786">
    <property type="entry name" value="ELF_FANCL"/>
    <property type="match status" value="1"/>
</dbReference>
<evidence type="ECO:0000259" key="3">
    <source>
        <dbReference type="Pfam" id="PF18890"/>
    </source>
</evidence>
<feature type="domain" description="Fanconi anemia complex subunit FancL WD-repeat containing" evidence="1">
    <location>
        <begin position="4"/>
        <end position="96"/>
    </location>
</feature>
<dbReference type="SUPFAM" id="SSF57850">
    <property type="entry name" value="RING/U-box"/>
    <property type="match status" value="1"/>
</dbReference>
<keyword evidence="6" id="KW-1185">Reference proteome</keyword>
<dbReference type="GO" id="GO:0036297">
    <property type="term" value="P:interstrand cross-link repair"/>
    <property type="evidence" value="ECO:0007669"/>
    <property type="project" value="InterPro"/>
</dbReference>
<evidence type="ECO:0000313" key="6">
    <source>
        <dbReference type="Proteomes" id="UP000007264"/>
    </source>
</evidence>
<name>I0Z934_COCSC</name>
<feature type="domain" description="FANCL UBC-like" evidence="3">
    <location>
        <begin position="110"/>
        <end position="199"/>
    </location>
</feature>
<dbReference type="Pfam" id="PF11793">
    <property type="entry name" value="FANCL_C"/>
    <property type="match status" value="1"/>
</dbReference>
<dbReference type="RefSeq" id="XP_005651697.1">
    <property type="nucleotide sequence ID" value="XM_005651640.1"/>
</dbReference>
<dbReference type="InterPro" id="IPR043898">
    <property type="entry name" value="FANCL_d2"/>
</dbReference>
<gene>
    <name evidence="5" type="ORF">COCSUDRAFT_64092</name>
</gene>
<dbReference type="SMART" id="SM01197">
    <property type="entry name" value="FANCL_C"/>
    <property type="match status" value="1"/>
</dbReference>
<evidence type="ECO:0000259" key="1">
    <source>
        <dbReference type="Pfam" id="PF09765"/>
    </source>
</evidence>
<dbReference type="Gene3D" id="3.30.40.10">
    <property type="entry name" value="Zinc/RING finger domain, C3HC4 (zinc finger)"/>
    <property type="match status" value="1"/>
</dbReference>
<evidence type="ECO:0000259" key="2">
    <source>
        <dbReference type="Pfam" id="PF11793"/>
    </source>
</evidence>
<dbReference type="KEGG" id="csl:COCSUDRAFT_64092"/>
<evidence type="ECO:0000259" key="4">
    <source>
        <dbReference type="Pfam" id="PF18891"/>
    </source>
</evidence>
<dbReference type="CDD" id="cd23832">
    <property type="entry name" value="DRWD-C_FANCL"/>
    <property type="match status" value="1"/>
</dbReference>